<dbReference type="Gene3D" id="3.40.50.2000">
    <property type="entry name" value="Glycogen Phosphorylase B"/>
    <property type="match status" value="2"/>
</dbReference>
<comment type="caution">
    <text evidence="3">The sequence shown here is derived from an EMBL/GenBank/DDBJ whole genome shotgun (WGS) entry which is preliminary data.</text>
</comment>
<gene>
    <name evidence="3" type="ORF">OLX77_09025</name>
</gene>
<protein>
    <submittedName>
        <fullName evidence="3">Glycosyltransferase family 4 protein</fullName>
    </submittedName>
</protein>
<proteinExistence type="predicted"/>
<dbReference type="CDD" id="cd03801">
    <property type="entry name" value="GT4_PimA-like"/>
    <property type="match status" value="1"/>
</dbReference>
<sequence>MSPVKKIALALENFSRYGGGAESYAVSLADRLMRNGWEVHFFGERWDGEPGGAIFHRISIPAFLPAWAKLLLFALKHKRMVADRDFDVILGFGNTIVMNVYQSHGGVHWLTTYRKVYSEINPAVRFIKRLLIPLTLKHYVRHWIESAPFRMARLPRIVAISEMVRDDYVAYYGVSPEQVDLVYNGVDPERFTAQRTSGERNLFRAAFGIQESEVVFLFVSYDLEKKGIIPLLHAVAQLRKQGGDGFRLMVVGGLPSSRIERLVAKLGVQEFVCFAGPKKDVHHVFAASDVLVLPTYYDTCSLVVFEAMMSGLPVITTFYNGAAGIIDNGKDGFVVSHPPDSAEIASKMALLLDKEFRNHMAVLAVQKGNEYPLAKNHEQLIGIFDEVAEKHR</sequence>
<dbReference type="RefSeq" id="WP_307633266.1">
    <property type="nucleotide sequence ID" value="NZ_JAPHEH010000001.1"/>
</dbReference>
<dbReference type="SUPFAM" id="SSF53756">
    <property type="entry name" value="UDP-Glycosyltransferase/glycogen phosphorylase"/>
    <property type="match status" value="1"/>
</dbReference>
<dbReference type="EMBL" id="JAPHEH010000001">
    <property type="protein sequence ID" value="MDG4476297.1"/>
    <property type="molecule type" value="Genomic_DNA"/>
</dbReference>
<dbReference type="Pfam" id="PF13439">
    <property type="entry name" value="Glyco_transf_4"/>
    <property type="match status" value="1"/>
</dbReference>
<dbReference type="AlphaFoldDB" id="A0A9X4MP51"/>
<dbReference type="InterPro" id="IPR050194">
    <property type="entry name" value="Glycosyltransferase_grp1"/>
</dbReference>
<dbReference type="Pfam" id="PF00534">
    <property type="entry name" value="Glycos_transf_1"/>
    <property type="match status" value="1"/>
</dbReference>
<reference evidence="3" key="1">
    <citation type="journal article" date="2022" name="bioRxiv">
        <title>Thiovibrio frasassiensisgen. nov., sp. nov., an autotrophic, elemental sulfur disproportionating bacterium isolated from sulfidic karst sediment, and proposal of Thiovibrionaceae fam. nov.</title>
        <authorList>
            <person name="Aronson H."/>
            <person name="Thomas C."/>
            <person name="Bhattacharyya M."/>
            <person name="Eckstein S."/>
            <person name="Jensen S."/>
            <person name="Barco R."/>
            <person name="Macalady J."/>
            <person name="Amend J."/>
        </authorList>
    </citation>
    <scope>NUCLEOTIDE SEQUENCE</scope>
    <source>
        <strain evidence="3">RS19-109</strain>
    </source>
</reference>
<dbReference type="InterPro" id="IPR028098">
    <property type="entry name" value="Glyco_trans_4-like_N"/>
</dbReference>
<dbReference type="GO" id="GO:0016758">
    <property type="term" value="F:hexosyltransferase activity"/>
    <property type="evidence" value="ECO:0007669"/>
    <property type="project" value="TreeGrafter"/>
</dbReference>
<feature type="domain" description="Glycosyl transferase family 1" evidence="1">
    <location>
        <begin position="201"/>
        <end position="360"/>
    </location>
</feature>
<evidence type="ECO:0000313" key="3">
    <source>
        <dbReference type="EMBL" id="MDG4476297.1"/>
    </source>
</evidence>
<organism evidence="3 4">
    <name type="scientific">Thiovibrio frasassiensis</name>
    <dbReference type="NCBI Taxonomy" id="2984131"/>
    <lineage>
        <taxon>Bacteria</taxon>
        <taxon>Pseudomonadati</taxon>
        <taxon>Thermodesulfobacteriota</taxon>
        <taxon>Desulfobulbia</taxon>
        <taxon>Desulfobulbales</taxon>
        <taxon>Thiovibrionaceae</taxon>
        <taxon>Thiovibrio</taxon>
    </lineage>
</organism>
<evidence type="ECO:0000313" key="4">
    <source>
        <dbReference type="Proteomes" id="UP001154240"/>
    </source>
</evidence>
<accession>A0A9X4MP51</accession>
<dbReference type="Proteomes" id="UP001154240">
    <property type="component" value="Unassembled WGS sequence"/>
</dbReference>
<reference evidence="3" key="2">
    <citation type="submission" date="2022-10" db="EMBL/GenBank/DDBJ databases">
        <authorList>
            <person name="Aronson H.S."/>
        </authorList>
    </citation>
    <scope>NUCLEOTIDE SEQUENCE</scope>
    <source>
        <strain evidence="3">RS19-109</strain>
    </source>
</reference>
<dbReference type="PANTHER" id="PTHR45947:SF3">
    <property type="entry name" value="SULFOQUINOVOSYL TRANSFERASE SQD2"/>
    <property type="match status" value="1"/>
</dbReference>
<keyword evidence="4" id="KW-1185">Reference proteome</keyword>
<feature type="domain" description="Glycosyltransferase subfamily 4-like N-terminal" evidence="2">
    <location>
        <begin position="19"/>
        <end position="190"/>
    </location>
</feature>
<evidence type="ECO:0000259" key="2">
    <source>
        <dbReference type="Pfam" id="PF13439"/>
    </source>
</evidence>
<dbReference type="InterPro" id="IPR001296">
    <property type="entry name" value="Glyco_trans_1"/>
</dbReference>
<dbReference type="PANTHER" id="PTHR45947">
    <property type="entry name" value="SULFOQUINOVOSYL TRANSFERASE SQD2"/>
    <property type="match status" value="1"/>
</dbReference>
<name>A0A9X4MP51_9BACT</name>
<evidence type="ECO:0000259" key="1">
    <source>
        <dbReference type="Pfam" id="PF00534"/>
    </source>
</evidence>